<dbReference type="Proteomes" id="UP000527143">
    <property type="component" value="Unassembled WGS sequence"/>
</dbReference>
<dbReference type="AlphaFoldDB" id="A0A840YHI3"/>
<feature type="transmembrane region" description="Helical" evidence="1">
    <location>
        <begin position="6"/>
        <end position="27"/>
    </location>
</feature>
<accession>A0A840YHI3</accession>
<evidence type="ECO:0000313" key="3">
    <source>
        <dbReference type="Proteomes" id="UP000527143"/>
    </source>
</evidence>
<dbReference type="EMBL" id="JACIJF010000010">
    <property type="protein sequence ID" value="MBB5711815.1"/>
    <property type="molecule type" value="Genomic_DNA"/>
</dbReference>
<protein>
    <submittedName>
        <fullName evidence="2">Uncharacterized protein</fullName>
    </submittedName>
</protein>
<keyword evidence="1" id="KW-0812">Transmembrane</keyword>
<keyword evidence="1" id="KW-0472">Membrane</keyword>
<organism evidence="2 3">
    <name type="scientific">Sphingomonas xinjiangensis</name>
    <dbReference type="NCBI Taxonomy" id="643568"/>
    <lineage>
        <taxon>Bacteria</taxon>
        <taxon>Pseudomonadati</taxon>
        <taxon>Pseudomonadota</taxon>
        <taxon>Alphaproteobacteria</taxon>
        <taxon>Sphingomonadales</taxon>
        <taxon>Sphingomonadaceae</taxon>
        <taxon>Sphingomonas</taxon>
    </lineage>
</organism>
<keyword evidence="1" id="KW-1133">Transmembrane helix</keyword>
<gene>
    <name evidence="2" type="ORF">FHT02_003067</name>
</gene>
<keyword evidence="3" id="KW-1185">Reference proteome</keyword>
<sequence>MNAMPGLKASLFYLCFGLSVLAFLVALERPGWFSERPAAIIAGTAAKLEAEAISDRAQPVTVQRLS</sequence>
<reference evidence="2 3" key="1">
    <citation type="submission" date="2020-08" db="EMBL/GenBank/DDBJ databases">
        <title>Genomic Encyclopedia of Type Strains, Phase IV (KMG-IV): sequencing the most valuable type-strain genomes for metagenomic binning, comparative biology and taxonomic classification.</title>
        <authorList>
            <person name="Goeker M."/>
        </authorList>
    </citation>
    <scope>NUCLEOTIDE SEQUENCE [LARGE SCALE GENOMIC DNA]</scope>
    <source>
        <strain evidence="2 3">DSM 26736</strain>
    </source>
</reference>
<name>A0A840YHI3_9SPHN</name>
<comment type="caution">
    <text evidence="2">The sequence shown here is derived from an EMBL/GenBank/DDBJ whole genome shotgun (WGS) entry which is preliminary data.</text>
</comment>
<evidence type="ECO:0000256" key="1">
    <source>
        <dbReference type="SAM" id="Phobius"/>
    </source>
</evidence>
<evidence type="ECO:0000313" key="2">
    <source>
        <dbReference type="EMBL" id="MBB5711815.1"/>
    </source>
</evidence>
<proteinExistence type="predicted"/>
<dbReference type="RefSeq" id="WP_184089305.1">
    <property type="nucleotide sequence ID" value="NZ_JACIJF010000010.1"/>
</dbReference>